<dbReference type="GO" id="GO:0000981">
    <property type="term" value="F:DNA-binding transcription factor activity, RNA polymerase II-specific"/>
    <property type="evidence" value="ECO:0007669"/>
    <property type="project" value="InterPro"/>
</dbReference>
<dbReference type="PANTHER" id="PTHR37534:SF23">
    <property type="entry name" value="ZN(II)2CYS6 TRANSCRIPTION FACTOR (EUROFUNG)"/>
    <property type="match status" value="1"/>
</dbReference>
<dbReference type="Pfam" id="PF00172">
    <property type="entry name" value="Zn_clus"/>
    <property type="match status" value="1"/>
</dbReference>
<evidence type="ECO:0000313" key="6">
    <source>
        <dbReference type="Proteomes" id="UP000315783"/>
    </source>
</evidence>
<sequence length="884" mass="99294">MEMESSSKATSHAASEAADRQGNDHNEHNKKPNVRRRTKTGCLTCRKRRIKCDEGRPTCANCIKSKRVCEGYNPRVVFKEPLSAAQGPFQSSGYSGNHAGDVGSMHVQFARSGVRPSLTPIAPRPPINPGQSVQFGIPLGVSEDVFFTRQPGVSAFQPRYFDFNTNNSAEVLGQPPVLPNSLMTSEYEYGMPATAVQSRSSQVANWQDELGMPYGRATQSASEPERHHYSAYDDEDDDAMSISDDDPLQERDSRGLQTLSKAWSGTRVDARKFDFFAHSGALFSYMDSPANSELRNRGEITVFSHFLNITSPTISMYERHPCDPVEKQDFHSKGHNLWSYTLPVIAFHHPGLLHAMLALASFQLAKIQGQTHVAAIRHYSRAIRRVARNVNSLSRRTHLATIAATLLLGYFEVWMADHKNWCKHLNGASILLREIPLRSQACRCLPKRRQLEQQRSLSDPTFVPKEQEKLDYQLLRTISGCPVDAHDYGLDEEDTDLEDLVDVTSQDIEKFENLSDLFWWFCKMDVYQSVLGGTKLFMDYNEWTQIPPRAPMARFGQIFGTYDHLILLLGRVANFAAKDLGRKRKAFKAPPGPSAGNTPPQFPGIIPVQGAFQRPMGFSPPRQVSPQNEQADDLDPRSKLDAALEEWESIEKAFDALRDSFGPNFRPLSPEYADRRESPFGLAVQYRTYSIAGVWMNFYMGLIHLHRAHPNMPPAAMQAAGMAAKDTATYANQIGRIASGLWADSPRSTPDPLLVAALIECSFCLFVAGVQYQMDSQRHWLIQRMSDVAQYTGWQSAKQIATGCEAVWKKAAQMGRGPPYVSRTRTVEEHAQSVWRTARRLDEVFEKEGDKRIVLARADRAQFALGLLAAEEDLARLELRDDRT</sequence>
<dbReference type="CDD" id="cd12148">
    <property type="entry name" value="fungal_TF_MHR"/>
    <property type="match status" value="1"/>
</dbReference>
<feature type="region of interest" description="Disordered" evidence="3">
    <location>
        <begin position="215"/>
        <end position="254"/>
    </location>
</feature>
<dbReference type="InterPro" id="IPR021858">
    <property type="entry name" value="Fun_TF"/>
</dbReference>
<evidence type="ECO:0000256" key="2">
    <source>
        <dbReference type="ARBA" id="ARBA00023242"/>
    </source>
</evidence>
<feature type="region of interest" description="Disordered" evidence="3">
    <location>
        <begin position="616"/>
        <end position="636"/>
    </location>
</feature>
<dbReference type="Pfam" id="PF11951">
    <property type="entry name" value="Fungal_trans_2"/>
    <property type="match status" value="1"/>
</dbReference>
<dbReference type="GO" id="GO:0000976">
    <property type="term" value="F:transcription cis-regulatory region binding"/>
    <property type="evidence" value="ECO:0007669"/>
    <property type="project" value="TreeGrafter"/>
</dbReference>
<dbReference type="InterPro" id="IPR036864">
    <property type="entry name" value="Zn2-C6_fun-type_DNA-bd_sf"/>
</dbReference>
<organism evidence="5 6">
    <name type="scientific">Cordyceps javanica</name>
    <dbReference type="NCBI Taxonomy" id="43265"/>
    <lineage>
        <taxon>Eukaryota</taxon>
        <taxon>Fungi</taxon>
        <taxon>Dikarya</taxon>
        <taxon>Ascomycota</taxon>
        <taxon>Pezizomycotina</taxon>
        <taxon>Sordariomycetes</taxon>
        <taxon>Hypocreomycetidae</taxon>
        <taxon>Hypocreales</taxon>
        <taxon>Cordycipitaceae</taxon>
        <taxon>Cordyceps</taxon>
    </lineage>
</organism>
<dbReference type="GO" id="GO:0005634">
    <property type="term" value="C:nucleus"/>
    <property type="evidence" value="ECO:0007669"/>
    <property type="project" value="UniProtKB-SubCell"/>
</dbReference>
<evidence type="ECO:0000256" key="3">
    <source>
        <dbReference type="SAM" id="MobiDB-lite"/>
    </source>
</evidence>
<comment type="caution">
    <text evidence="5">The sequence shown here is derived from an EMBL/GenBank/DDBJ whole genome shotgun (WGS) entry which is preliminary data.</text>
</comment>
<dbReference type="GO" id="GO:0045944">
    <property type="term" value="P:positive regulation of transcription by RNA polymerase II"/>
    <property type="evidence" value="ECO:0007669"/>
    <property type="project" value="TreeGrafter"/>
</dbReference>
<dbReference type="OrthoDB" id="5391043at2759"/>
<keyword evidence="2" id="KW-0539">Nucleus</keyword>
<feature type="domain" description="Zn(2)-C6 fungal-type" evidence="4">
    <location>
        <begin position="41"/>
        <end position="69"/>
    </location>
</feature>
<evidence type="ECO:0000313" key="5">
    <source>
        <dbReference type="EMBL" id="TQV98762.1"/>
    </source>
</evidence>
<dbReference type="AlphaFoldDB" id="A0A545W7J6"/>
<comment type="subcellular location">
    <subcellularLocation>
        <location evidence="1">Nucleus</location>
    </subcellularLocation>
</comment>
<dbReference type="Proteomes" id="UP000315783">
    <property type="component" value="Unassembled WGS sequence"/>
</dbReference>
<gene>
    <name evidence="5" type="ORF">IF1G_02842</name>
</gene>
<dbReference type="EMBL" id="SPUK01000003">
    <property type="protein sequence ID" value="TQV98762.1"/>
    <property type="molecule type" value="Genomic_DNA"/>
</dbReference>
<dbReference type="PROSITE" id="PS00463">
    <property type="entry name" value="ZN2_CY6_FUNGAL_1"/>
    <property type="match status" value="1"/>
</dbReference>
<dbReference type="InterPro" id="IPR001138">
    <property type="entry name" value="Zn2Cys6_DnaBD"/>
</dbReference>
<name>A0A545W7J6_9HYPO</name>
<feature type="compositionally biased region" description="Acidic residues" evidence="3">
    <location>
        <begin position="232"/>
        <end position="247"/>
    </location>
</feature>
<dbReference type="PANTHER" id="PTHR37534">
    <property type="entry name" value="TRANSCRIPTIONAL ACTIVATOR PROTEIN UGA3"/>
    <property type="match status" value="1"/>
</dbReference>
<accession>A0A545W7J6</accession>
<feature type="compositionally biased region" description="Polar residues" evidence="3">
    <location>
        <begin position="1"/>
        <end position="13"/>
    </location>
</feature>
<dbReference type="GO" id="GO:0008270">
    <property type="term" value="F:zinc ion binding"/>
    <property type="evidence" value="ECO:0007669"/>
    <property type="project" value="InterPro"/>
</dbReference>
<reference evidence="5 6" key="1">
    <citation type="journal article" date="2019" name="Appl. Microbiol. Biotechnol.">
        <title>Genome sequence of Isaria javanica and comparative genome analysis insights into family S53 peptidase evolution in fungal entomopathogens.</title>
        <authorList>
            <person name="Lin R."/>
            <person name="Zhang X."/>
            <person name="Xin B."/>
            <person name="Zou M."/>
            <person name="Gao Y."/>
            <person name="Qin F."/>
            <person name="Hu Q."/>
            <person name="Xie B."/>
            <person name="Cheng X."/>
        </authorList>
    </citation>
    <scope>NUCLEOTIDE SEQUENCE [LARGE SCALE GENOMIC DNA]</scope>
    <source>
        <strain evidence="5 6">IJ1G</strain>
    </source>
</reference>
<dbReference type="SUPFAM" id="SSF57701">
    <property type="entry name" value="Zn2/Cys6 DNA-binding domain"/>
    <property type="match status" value="1"/>
</dbReference>
<dbReference type="PROSITE" id="PS50048">
    <property type="entry name" value="ZN2_CY6_FUNGAL_2"/>
    <property type="match status" value="1"/>
</dbReference>
<evidence type="ECO:0000259" key="4">
    <source>
        <dbReference type="PROSITE" id="PS50048"/>
    </source>
</evidence>
<dbReference type="STRING" id="43265.A0A545W7J6"/>
<dbReference type="CDD" id="cd00067">
    <property type="entry name" value="GAL4"/>
    <property type="match status" value="1"/>
</dbReference>
<feature type="compositionally biased region" description="Basic and acidic residues" evidence="3">
    <location>
        <begin position="17"/>
        <end position="30"/>
    </location>
</feature>
<feature type="region of interest" description="Disordered" evidence="3">
    <location>
        <begin position="1"/>
        <end position="35"/>
    </location>
</feature>
<keyword evidence="6" id="KW-1185">Reference proteome</keyword>
<proteinExistence type="predicted"/>
<dbReference type="Gene3D" id="4.10.240.10">
    <property type="entry name" value="Zn(2)-C6 fungal-type DNA-binding domain"/>
    <property type="match status" value="1"/>
</dbReference>
<evidence type="ECO:0000256" key="1">
    <source>
        <dbReference type="ARBA" id="ARBA00004123"/>
    </source>
</evidence>
<dbReference type="SMART" id="SM00066">
    <property type="entry name" value="GAL4"/>
    <property type="match status" value="1"/>
</dbReference>
<protein>
    <submittedName>
        <fullName evidence="5">Fungal transcriptional regulatory-like protein</fullName>
    </submittedName>
</protein>